<accession>A0A087B523</accession>
<feature type="domain" description="N-acetyltransferase" evidence="2">
    <location>
        <begin position="18"/>
        <end position="222"/>
    </location>
</feature>
<dbReference type="CDD" id="cd04301">
    <property type="entry name" value="NAT_SF"/>
    <property type="match status" value="1"/>
</dbReference>
<dbReference type="EMBL" id="JGYV01000001">
    <property type="protein sequence ID" value="KFI66123.1"/>
    <property type="molecule type" value="Genomic_DNA"/>
</dbReference>
<name>A0A087B523_9BIFI</name>
<organism evidence="3 4">
    <name type="scientific">Bifidobacterium cuniculi</name>
    <dbReference type="NCBI Taxonomy" id="1688"/>
    <lineage>
        <taxon>Bacteria</taxon>
        <taxon>Bacillati</taxon>
        <taxon>Actinomycetota</taxon>
        <taxon>Actinomycetes</taxon>
        <taxon>Bifidobacteriales</taxon>
        <taxon>Bifidobacteriaceae</taxon>
        <taxon>Bifidobacterium</taxon>
    </lineage>
</organism>
<dbReference type="InterPro" id="IPR016181">
    <property type="entry name" value="Acyl_CoA_acyltransferase"/>
</dbReference>
<dbReference type="AlphaFoldDB" id="A0A087B523"/>
<proteinExistence type="predicted"/>
<evidence type="ECO:0000256" key="1">
    <source>
        <dbReference type="SAM" id="MobiDB-lite"/>
    </source>
</evidence>
<feature type="region of interest" description="Disordered" evidence="1">
    <location>
        <begin position="208"/>
        <end position="234"/>
    </location>
</feature>
<evidence type="ECO:0000313" key="3">
    <source>
        <dbReference type="EMBL" id="KFI66123.1"/>
    </source>
</evidence>
<gene>
    <name evidence="3" type="ORF">BCUN_0629</name>
</gene>
<comment type="caution">
    <text evidence="3">The sequence shown here is derived from an EMBL/GenBank/DDBJ whole genome shotgun (WGS) entry which is preliminary data.</text>
</comment>
<dbReference type="OrthoDB" id="6711752at2"/>
<dbReference type="Proteomes" id="UP000029067">
    <property type="component" value="Unassembled WGS sequence"/>
</dbReference>
<dbReference type="STRING" id="1688.BCUN_0629"/>
<evidence type="ECO:0000259" key="2">
    <source>
        <dbReference type="PROSITE" id="PS51186"/>
    </source>
</evidence>
<sequence length="234" mass="26210">MSNDIDTHDITPVIGGGIDFRPMRWSDLDAMADCFDRVWPQVPYIDGTPLAALMARYLTLHYVALTSWSNIAALPDGTFAGCTLARIDGQPQQFPQAVDELERVRAQIAADPRGADALAMLEDGFFPNETMLEEDADIASSTQAELELFMVDPDVRGHGLGRELWQSLLAAFAKMDVHAFFLHTDSSCDYSFYDHKGLERVAERLHADHPEDDETSPKIQDDQYIYRGETAQLR</sequence>
<dbReference type="PROSITE" id="PS51186">
    <property type="entry name" value="GNAT"/>
    <property type="match status" value="1"/>
</dbReference>
<dbReference type="InterPro" id="IPR000182">
    <property type="entry name" value="GNAT_dom"/>
</dbReference>
<dbReference type="eggNOG" id="COG0454">
    <property type="taxonomic scope" value="Bacteria"/>
</dbReference>
<dbReference type="Pfam" id="PF00583">
    <property type="entry name" value="Acetyltransf_1"/>
    <property type="match status" value="1"/>
</dbReference>
<keyword evidence="4" id="KW-1185">Reference proteome</keyword>
<reference evidence="3 4" key="1">
    <citation type="submission" date="2014-03" db="EMBL/GenBank/DDBJ databases">
        <title>Genomics of Bifidobacteria.</title>
        <authorList>
            <person name="Ventura M."/>
            <person name="Milani C."/>
            <person name="Lugli G.A."/>
        </authorList>
    </citation>
    <scope>NUCLEOTIDE SEQUENCE [LARGE SCALE GENOMIC DNA]</scope>
    <source>
        <strain evidence="3 4">LMG 10738</strain>
    </source>
</reference>
<protein>
    <submittedName>
        <fullName evidence="3">Acetyltransferase, GNAT family</fullName>
    </submittedName>
</protein>
<dbReference type="GO" id="GO:0016747">
    <property type="term" value="F:acyltransferase activity, transferring groups other than amino-acyl groups"/>
    <property type="evidence" value="ECO:0007669"/>
    <property type="project" value="InterPro"/>
</dbReference>
<dbReference type="RefSeq" id="WP_051920577.1">
    <property type="nucleotide sequence ID" value="NZ_JGYV01000001.1"/>
</dbReference>
<feature type="compositionally biased region" description="Basic and acidic residues" evidence="1">
    <location>
        <begin position="208"/>
        <end position="221"/>
    </location>
</feature>
<evidence type="ECO:0000313" key="4">
    <source>
        <dbReference type="Proteomes" id="UP000029067"/>
    </source>
</evidence>
<keyword evidence="3" id="KW-0808">Transferase</keyword>
<dbReference type="Gene3D" id="3.40.630.30">
    <property type="match status" value="1"/>
</dbReference>
<dbReference type="SUPFAM" id="SSF55729">
    <property type="entry name" value="Acyl-CoA N-acyltransferases (Nat)"/>
    <property type="match status" value="1"/>
</dbReference>